<dbReference type="RefSeq" id="WP_215795424.1">
    <property type="nucleotide sequence ID" value="NZ_JAHKKG010000018.1"/>
</dbReference>
<dbReference type="Proteomes" id="UP001519654">
    <property type="component" value="Unassembled WGS sequence"/>
</dbReference>
<dbReference type="PANTHER" id="PTHR43048">
    <property type="entry name" value="METHYLMALONYL-COA EPIMERASE"/>
    <property type="match status" value="1"/>
</dbReference>
<reference evidence="3 4" key="1">
    <citation type="submission" date="2021-06" db="EMBL/GenBank/DDBJ databases">
        <title>Actinoplanes lichenicola sp. nov., and Actinoplanes ovalisporus sp. nov., isolated from lichen in Thailand.</title>
        <authorList>
            <person name="Saeng-In P."/>
            <person name="Kanchanasin P."/>
            <person name="Yuki M."/>
            <person name="Kudo T."/>
            <person name="Ohkuma M."/>
            <person name="Phongsopitanun W."/>
            <person name="Tanasupawat S."/>
        </authorList>
    </citation>
    <scope>NUCLEOTIDE SEQUENCE [LARGE SCALE GENOMIC DNA]</scope>
    <source>
        <strain evidence="3 4">NBRC 110975</strain>
    </source>
</reference>
<evidence type="ECO:0000256" key="1">
    <source>
        <dbReference type="ARBA" id="ARBA00022723"/>
    </source>
</evidence>
<dbReference type="SUPFAM" id="SSF54593">
    <property type="entry name" value="Glyoxalase/Bleomycin resistance protein/Dihydroxybiphenyl dioxygenase"/>
    <property type="match status" value="1"/>
</dbReference>
<dbReference type="InterPro" id="IPR051785">
    <property type="entry name" value="MMCE/EMCE_epimerase"/>
</dbReference>
<sequence length="178" mass="19810">MSPVLSGVKYVDHCAFTVPDLDEATAFFRDVFGAEELYRSRRGPDAEFMPLHFDVPADASLELAMMRMPPNLNIELFQWSGTGRRTEFPRHCDAGGHHLCFVVDDVDDAITRLRDVPGVRVLGHRKEVGPDSPRLAGTRWTYLTAPWGLLIEIVDRSRVVTPPDLVGPPPPESKGTTT</sequence>
<proteinExistence type="predicted"/>
<evidence type="ECO:0000313" key="3">
    <source>
        <dbReference type="EMBL" id="MBU2670200.1"/>
    </source>
</evidence>
<dbReference type="Gene3D" id="3.10.180.10">
    <property type="entry name" value="2,3-Dihydroxybiphenyl 1,2-Dioxygenase, domain 1"/>
    <property type="match status" value="1"/>
</dbReference>
<dbReference type="EMBL" id="JAHKKG010000018">
    <property type="protein sequence ID" value="MBU2670200.1"/>
    <property type="molecule type" value="Genomic_DNA"/>
</dbReference>
<dbReference type="InterPro" id="IPR037523">
    <property type="entry name" value="VOC_core"/>
</dbReference>
<keyword evidence="4" id="KW-1185">Reference proteome</keyword>
<keyword evidence="1" id="KW-0479">Metal-binding</keyword>
<accession>A0ABS5Z6U4</accession>
<dbReference type="Pfam" id="PF13669">
    <property type="entry name" value="Glyoxalase_4"/>
    <property type="match status" value="1"/>
</dbReference>
<feature type="domain" description="VOC" evidence="2">
    <location>
        <begin position="10"/>
        <end position="156"/>
    </location>
</feature>
<dbReference type="InterPro" id="IPR029068">
    <property type="entry name" value="Glyas_Bleomycin-R_OHBP_Dase"/>
</dbReference>
<comment type="caution">
    <text evidence="3">The sequence shown here is derived from an EMBL/GenBank/DDBJ whole genome shotgun (WGS) entry which is preliminary data.</text>
</comment>
<dbReference type="PANTHER" id="PTHR43048:SF6">
    <property type="entry name" value="BLR8189 PROTEIN"/>
    <property type="match status" value="1"/>
</dbReference>
<gene>
    <name evidence="3" type="ORF">KOI35_42540</name>
</gene>
<name>A0ABS5Z6U4_9ACTN</name>
<dbReference type="PROSITE" id="PS51819">
    <property type="entry name" value="VOC"/>
    <property type="match status" value="1"/>
</dbReference>
<organism evidence="3 4">
    <name type="scientific">Paractinoplanes bogorensis</name>
    <dbReference type="NCBI Taxonomy" id="1610840"/>
    <lineage>
        <taxon>Bacteria</taxon>
        <taxon>Bacillati</taxon>
        <taxon>Actinomycetota</taxon>
        <taxon>Actinomycetes</taxon>
        <taxon>Micromonosporales</taxon>
        <taxon>Micromonosporaceae</taxon>
        <taxon>Paractinoplanes</taxon>
    </lineage>
</organism>
<protein>
    <submittedName>
        <fullName evidence="3">VOC family protein</fullName>
    </submittedName>
</protein>
<evidence type="ECO:0000313" key="4">
    <source>
        <dbReference type="Proteomes" id="UP001519654"/>
    </source>
</evidence>
<evidence type="ECO:0000259" key="2">
    <source>
        <dbReference type="PROSITE" id="PS51819"/>
    </source>
</evidence>